<evidence type="ECO:0000313" key="2">
    <source>
        <dbReference type="EMBL" id="KAF6496119.1"/>
    </source>
</evidence>
<organism evidence="2 3">
    <name type="scientific">Rousettus aegyptiacus</name>
    <name type="common">Egyptian fruit bat</name>
    <name type="synonym">Pteropus aegyptiacus</name>
    <dbReference type="NCBI Taxonomy" id="9407"/>
    <lineage>
        <taxon>Eukaryota</taxon>
        <taxon>Metazoa</taxon>
        <taxon>Chordata</taxon>
        <taxon>Craniata</taxon>
        <taxon>Vertebrata</taxon>
        <taxon>Euteleostomi</taxon>
        <taxon>Mammalia</taxon>
        <taxon>Eutheria</taxon>
        <taxon>Laurasiatheria</taxon>
        <taxon>Chiroptera</taxon>
        <taxon>Yinpterochiroptera</taxon>
        <taxon>Pteropodoidea</taxon>
        <taxon>Pteropodidae</taxon>
        <taxon>Rousettinae</taxon>
        <taxon>Rousettus</taxon>
    </lineage>
</organism>
<dbReference type="Proteomes" id="UP000593571">
    <property type="component" value="Unassembled WGS sequence"/>
</dbReference>
<name>A0A7J8JIG7_ROUAE</name>
<protein>
    <submittedName>
        <fullName evidence="2">Uncharacterized protein</fullName>
    </submittedName>
</protein>
<keyword evidence="3" id="KW-1185">Reference proteome</keyword>
<proteinExistence type="predicted"/>
<evidence type="ECO:0000256" key="1">
    <source>
        <dbReference type="SAM" id="MobiDB-lite"/>
    </source>
</evidence>
<reference evidence="2 3" key="1">
    <citation type="journal article" date="2020" name="Nature">
        <title>Six reference-quality genomes reveal evolution of bat adaptations.</title>
        <authorList>
            <person name="Jebb D."/>
            <person name="Huang Z."/>
            <person name="Pippel M."/>
            <person name="Hughes G.M."/>
            <person name="Lavrichenko K."/>
            <person name="Devanna P."/>
            <person name="Winkler S."/>
            <person name="Jermiin L.S."/>
            <person name="Skirmuntt E.C."/>
            <person name="Katzourakis A."/>
            <person name="Burkitt-Gray L."/>
            <person name="Ray D.A."/>
            <person name="Sullivan K.A.M."/>
            <person name="Roscito J.G."/>
            <person name="Kirilenko B.M."/>
            <person name="Davalos L.M."/>
            <person name="Corthals A.P."/>
            <person name="Power M.L."/>
            <person name="Jones G."/>
            <person name="Ransome R.D."/>
            <person name="Dechmann D.K.N."/>
            <person name="Locatelli A.G."/>
            <person name="Puechmaille S.J."/>
            <person name="Fedrigo O."/>
            <person name="Jarvis E.D."/>
            <person name="Hiller M."/>
            <person name="Vernes S.C."/>
            <person name="Myers E.W."/>
            <person name="Teeling E.C."/>
        </authorList>
    </citation>
    <scope>NUCLEOTIDE SEQUENCE [LARGE SCALE GENOMIC DNA]</scope>
    <source>
        <strain evidence="2">MRouAeg1</strain>
        <tissue evidence="2">Muscle</tissue>
    </source>
</reference>
<comment type="caution">
    <text evidence="2">The sequence shown here is derived from an EMBL/GenBank/DDBJ whole genome shotgun (WGS) entry which is preliminary data.</text>
</comment>
<feature type="region of interest" description="Disordered" evidence="1">
    <location>
        <begin position="94"/>
        <end position="122"/>
    </location>
</feature>
<evidence type="ECO:0000313" key="3">
    <source>
        <dbReference type="Proteomes" id="UP000593571"/>
    </source>
</evidence>
<dbReference type="EMBL" id="JACASE010000002">
    <property type="protein sequence ID" value="KAF6496119.1"/>
    <property type="molecule type" value="Genomic_DNA"/>
</dbReference>
<sequence>MSQRAGVLWVQGPHAPVPRPPASIAHSRLEVSSAPLWNKAIWSVTQLWGLNGASGTNISQFASALNPVLQRGGGGQAGCFFRFYYTVGSDAAEKYPAGESSRKRRGALGRGGSAPRSLVASS</sequence>
<dbReference type="AlphaFoldDB" id="A0A7J8JIG7"/>
<gene>
    <name evidence="2" type="ORF">HJG63_010349</name>
</gene>
<accession>A0A7J8JIG7</accession>